<gene>
    <name evidence="1" type="ORF">I2I05_00150</name>
</gene>
<proteinExistence type="predicted"/>
<evidence type="ECO:0000313" key="1">
    <source>
        <dbReference type="EMBL" id="MBF9235794.1"/>
    </source>
</evidence>
<dbReference type="Proteomes" id="UP000597617">
    <property type="component" value="Unassembled WGS sequence"/>
</dbReference>
<accession>A0ABS0IBQ5</accession>
<organism evidence="1 2">
    <name type="scientific">Hymenobacter jeongseonensis</name>
    <dbReference type="NCBI Taxonomy" id="2791027"/>
    <lineage>
        <taxon>Bacteria</taxon>
        <taxon>Pseudomonadati</taxon>
        <taxon>Bacteroidota</taxon>
        <taxon>Cytophagia</taxon>
        <taxon>Cytophagales</taxon>
        <taxon>Hymenobacteraceae</taxon>
        <taxon>Hymenobacter</taxon>
    </lineage>
</organism>
<sequence>MSSNYFLPQPSNLEPEQHAAWARRQYVADCAVTFLATKTNPLDSAVLAHLQDYVAGAATLGQAIGRIVDHVAQESQPFGSLQAS</sequence>
<name>A0ABS0IBQ5_9BACT</name>
<dbReference type="EMBL" id="JADQDQ010000001">
    <property type="protein sequence ID" value="MBF9235794.1"/>
    <property type="molecule type" value="Genomic_DNA"/>
</dbReference>
<comment type="caution">
    <text evidence="1">The sequence shown here is derived from an EMBL/GenBank/DDBJ whole genome shotgun (WGS) entry which is preliminary data.</text>
</comment>
<protein>
    <submittedName>
        <fullName evidence="1">Uncharacterized protein</fullName>
    </submittedName>
</protein>
<keyword evidence="2" id="KW-1185">Reference proteome</keyword>
<evidence type="ECO:0000313" key="2">
    <source>
        <dbReference type="Proteomes" id="UP000597617"/>
    </source>
</evidence>
<reference evidence="1 2" key="1">
    <citation type="submission" date="2020-11" db="EMBL/GenBank/DDBJ databases">
        <authorList>
            <person name="Kim M.K."/>
        </authorList>
    </citation>
    <scope>NUCLEOTIDE SEQUENCE [LARGE SCALE GENOMIC DNA]</scope>
    <source>
        <strain evidence="1 2">BT683</strain>
    </source>
</reference>
<dbReference type="RefSeq" id="WP_196280198.1">
    <property type="nucleotide sequence ID" value="NZ_JADQDQ010000001.1"/>
</dbReference>